<dbReference type="InterPro" id="IPR041118">
    <property type="entry name" value="Rx_N"/>
</dbReference>
<protein>
    <submittedName>
        <fullName evidence="5 6">Disease resistance protein RGA4</fullName>
    </submittedName>
</protein>
<keyword evidence="1" id="KW-0677">Repeat</keyword>
<dbReference type="AlphaFoldDB" id="A0A5A7UTV5"/>
<evidence type="ECO:0000313" key="5">
    <source>
        <dbReference type="EMBL" id="KAA0058594.1"/>
    </source>
</evidence>
<name>A0A5A7UTV5_CUCMM</name>
<evidence type="ECO:0000256" key="2">
    <source>
        <dbReference type="ARBA" id="ARBA00022741"/>
    </source>
</evidence>
<reference evidence="7 8" key="1">
    <citation type="submission" date="2019-08" db="EMBL/GenBank/DDBJ databases">
        <title>Draft genome sequences of two oriental melons (Cucumis melo L. var makuwa).</title>
        <authorList>
            <person name="Kwon S.-Y."/>
        </authorList>
    </citation>
    <scope>NUCLEOTIDE SEQUENCE [LARGE SCALE GENOMIC DNA]</scope>
    <source>
        <strain evidence="8">cv. Chang Bougi</strain>
        <strain evidence="7">cv. SW 3</strain>
        <tissue evidence="5">Leaf</tissue>
    </source>
</reference>
<gene>
    <name evidence="6" type="ORF">E5676_scaffold459G00370</name>
    <name evidence="5" type="ORF">E6C27_scaffold339G00610</name>
</gene>
<dbReference type="Proteomes" id="UP000321947">
    <property type="component" value="Unassembled WGS sequence"/>
</dbReference>
<dbReference type="Gene3D" id="1.20.5.4130">
    <property type="match status" value="1"/>
</dbReference>
<evidence type="ECO:0000256" key="1">
    <source>
        <dbReference type="ARBA" id="ARBA00022737"/>
    </source>
</evidence>
<dbReference type="GO" id="GO:0000166">
    <property type="term" value="F:nucleotide binding"/>
    <property type="evidence" value="ECO:0007669"/>
    <property type="project" value="UniProtKB-KW"/>
</dbReference>
<dbReference type="EMBL" id="SSTD01011126">
    <property type="protein sequence ID" value="TYK10395.1"/>
    <property type="molecule type" value="Genomic_DNA"/>
</dbReference>
<dbReference type="OrthoDB" id="1933539at2759"/>
<keyword evidence="2" id="KW-0547">Nucleotide-binding</keyword>
<organism evidence="5 7">
    <name type="scientific">Cucumis melo var. makuwa</name>
    <name type="common">Oriental melon</name>
    <dbReference type="NCBI Taxonomy" id="1194695"/>
    <lineage>
        <taxon>Eukaryota</taxon>
        <taxon>Viridiplantae</taxon>
        <taxon>Streptophyta</taxon>
        <taxon>Embryophyta</taxon>
        <taxon>Tracheophyta</taxon>
        <taxon>Spermatophyta</taxon>
        <taxon>Magnoliopsida</taxon>
        <taxon>eudicotyledons</taxon>
        <taxon>Gunneridae</taxon>
        <taxon>Pentapetalae</taxon>
        <taxon>rosids</taxon>
        <taxon>fabids</taxon>
        <taxon>Cucurbitales</taxon>
        <taxon>Cucurbitaceae</taxon>
        <taxon>Benincaseae</taxon>
        <taxon>Cucumis</taxon>
    </lineage>
</organism>
<dbReference type="EMBL" id="SSTE01006676">
    <property type="protein sequence ID" value="KAA0058594.1"/>
    <property type="molecule type" value="Genomic_DNA"/>
</dbReference>
<feature type="domain" description="Disease resistance N-terminal" evidence="4">
    <location>
        <begin position="16"/>
        <end position="84"/>
    </location>
</feature>
<comment type="caution">
    <text evidence="5">The sequence shown here is derived from an EMBL/GenBank/DDBJ whole genome shotgun (WGS) entry which is preliminary data.</text>
</comment>
<dbReference type="Pfam" id="PF18052">
    <property type="entry name" value="Rx_N"/>
    <property type="match status" value="1"/>
</dbReference>
<accession>A0A5A7UTV5</accession>
<evidence type="ECO:0000313" key="7">
    <source>
        <dbReference type="Proteomes" id="UP000321393"/>
    </source>
</evidence>
<evidence type="ECO:0000313" key="8">
    <source>
        <dbReference type="Proteomes" id="UP000321947"/>
    </source>
</evidence>
<evidence type="ECO:0000313" key="6">
    <source>
        <dbReference type="EMBL" id="TYK10395.1"/>
    </source>
</evidence>
<keyword evidence="3" id="KW-0611">Plant defense</keyword>
<evidence type="ECO:0000259" key="4">
    <source>
        <dbReference type="Pfam" id="PF18052"/>
    </source>
</evidence>
<sequence>MADSILFNVAANFITQLGSSTLRELGSLWGVNHELENYKILSRPSKQQSVSHAIKDWISKVTDVFYDVGDLIDEFSYETLRRQVLTKDRTINPNLIRFHLVRE</sequence>
<proteinExistence type="predicted"/>
<evidence type="ECO:0000256" key="3">
    <source>
        <dbReference type="ARBA" id="ARBA00022821"/>
    </source>
</evidence>
<dbReference type="Proteomes" id="UP000321393">
    <property type="component" value="Unassembled WGS sequence"/>
</dbReference>
<dbReference type="GO" id="GO:0006952">
    <property type="term" value="P:defense response"/>
    <property type="evidence" value="ECO:0007669"/>
    <property type="project" value="UniProtKB-KW"/>
</dbReference>